<comment type="caution">
    <text evidence="2">The sequence shown here is derived from an EMBL/GenBank/DDBJ whole genome shotgun (WGS) entry which is preliminary data.</text>
</comment>
<dbReference type="InterPro" id="IPR011706">
    <property type="entry name" value="Cu-oxidase_C"/>
</dbReference>
<name>A0A2T0LKF2_9PSEU</name>
<dbReference type="GO" id="GO:0016491">
    <property type="term" value="F:oxidoreductase activity"/>
    <property type="evidence" value="ECO:0007669"/>
    <property type="project" value="InterPro"/>
</dbReference>
<organism evidence="2 3">
    <name type="scientific">Prauserella shujinwangii</name>
    <dbReference type="NCBI Taxonomy" id="1453103"/>
    <lineage>
        <taxon>Bacteria</taxon>
        <taxon>Bacillati</taxon>
        <taxon>Actinomycetota</taxon>
        <taxon>Actinomycetes</taxon>
        <taxon>Pseudonocardiales</taxon>
        <taxon>Pseudonocardiaceae</taxon>
        <taxon>Prauserella</taxon>
    </lineage>
</organism>
<dbReference type="Pfam" id="PF07731">
    <property type="entry name" value="Cu-oxidase_2"/>
    <property type="match status" value="1"/>
</dbReference>
<evidence type="ECO:0000313" key="3">
    <source>
        <dbReference type="Proteomes" id="UP000238362"/>
    </source>
</evidence>
<reference evidence="2 3" key="1">
    <citation type="submission" date="2018-03" db="EMBL/GenBank/DDBJ databases">
        <title>Genomic Encyclopedia of Type Strains, Phase III (KMG-III): the genomes of soil and plant-associated and newly described type strains.</title>
        <authorList>
            <person name="Whitman W."/>
        </authorList>
    </citation>
    <scope>NUCLEOTIDE SEQUENCE [LARGE SCALE GENOMIC DNA]</scope>
    <source>
        <strain evidence="2 3">CGMCC 4.7125</strain>
    </source>
</reference>
<dbReference type="EMBL" id="PVNH01000015">
    <property type="protein sequence ID" value="PRX43390.1"/>
    <property type="molecule type" value="Genomic_DNA"/>
</dbReference>
<feature type="domain" description="Plastocyanin-like" evidence="1">
    <location>
        <begin position="44"/>
        <end position="147"/>
    </location>
</feature>
<gene>
    <name evidence="2" type="ORF">B0I33_1158</name>
</gene>
<dbReference type="GO" id="GO:0005507">
    <property type="term" value="F:copper ion binding"/>
    <property type="evidence" value="ECO:0007669"/>
    <property type="project" value="InterPro"/>
</dbReference>
<dbReference type="Proteomes" id="UP000238362">
    <property type="component" value="Unassembled WGS sequence"/>
</dbReference>
<dbReference type="CDD" id="cd04202">
    <property type="entry name" value="CuRO_D2_2dMcoN_like"/>
    <property type="match status" value="1"/>
</dbReference>
<proteinExistence type="predicted"/>
<dbReference type="AlphaFoldDB" id="A0A2T0LKF2"/>
<dbReference type="Gene3D" id="2.60.40.420">
    <property type="entry name" value="Cupredoxins - blue copper proteins"/>
    <property type="match status" value="1"/>
</dbReference>
<dbReference type="InterPro" id="IPR008972">
    <property type="entry name" value="Cupredoxin"/>
</dbReference>
<keyword evidence="3" id="KW-1185">Reference proteome</keyword>
<evidence type="ECO:0000259" key="1">
    <source>
        <dbReference type="Pfam" id="PF07731"/>
    </source>
</evidence>
<sequence length="188" mass="20728">MGLVGAITVLPRSQRQSVKADVDVMLTMQQWWWEAEGALVNPFGNDGHFGWFTINGRTGEASGGPIDIAAGDLVRLRLYNAGQGVHAMHLHGHDQFRVAKNGHAVPVVRQTTQSISPGDFFLVEFVARPGNWLFHCHFPHHTANRMLSGWRGSPVGMSRIFHTAGAPPVPPEYFSDNYYLPPPGVPPR</sequence>
<protein>
    <submittedName>
        <fullName evidence="2">Multicopper oxidase</fullName>
    </submittedName>
</protein>
<evidence type="ECO:0000313" key="2">
    <source>
        <dbReference type="EMBL" id="PRX43390.1"/>
    </source>
</evidence>
<accession>A0A2T0LKF2</accession>
<dbReference type="SUPFAM" id="SSF49503">
    <property type="entry name" value="Cupredoxins"/>
    <property type="match status" value="1"/>
</dbReference>